<comment type="caution">
    <text evidence="1">The sequence shown here is derived from an EMBL/GenBank/DDBJ whole genome shotgun (WGS) entry which is preliminary data.</text>
</comment>
<gene>
    <name evidence="1" type="ORF">EVA_15299</name>
</gene>
<accession>J9FQ50</accession>
<proteinExistence type="predicted"/>
<dbReference type="AlphaFoldDB" id="J9FQ50"/>
<protein>
    <submittedName>
        <fullName evidence="1">Uncharacterized protein</fullName>
    </submittedName>
</protein>
<evidence type="ECO:0000313" key="1">
    <source>
        <dbReference type="EMBL" id="EJW96593.1"/>
    </source>
</evidence>
<reference evidence="1" key="1">
    <citation type="journal article" date="2012" name="PLoS ONE">
        <title>Gene sets for utilization of primary and secondary nutrition supplies in the distal gut of endangered iberian lynx.</title>
        <authorList>
            <person name="Alcaide M."/>
            <person name="Messina E."/>
            <person name="Richter M."/>
            <person name="Bargiela R."/>
            <person name="Peplies J."/>
            <person name="Huws S.A."/>
            <person name="Newbold C.J."/>
            <person name="Golyshin P.N."/>
            <person name="Simon M.A."/>
            <person name="Lopez G."/>
            <person name="Yakimov M.M."/>
            <person name="Ferrer M."/>
        </authorList>
    </citation>
    <scope>NUCLEOTIDE SEQUENCE</scope>
</reference>
<sequence>MLCAALICVQIQCNGQACGLRHQLSCHMGGAETMFSQYTAVSDAKLYHKFLFSIMCH</sequence>
<name>J9FQ50_9ZZZZ</name>
<dbReference type="EMBL" id="AMCI01005199">
    <property type="protein sequence ID" value="EJW96593.1"/>
    <property type="molecule type" value="Genomic_DNA"/>
</dbReference>
<organism evidence="1">
    <name type="scientific">gut metagenome</name>
    <dbReference type="NCBI Taxonomy" id="749906"/>
    <lineage>
        <taxon>unclassified sequences</taxon>
        <taxon>metagenomes</taxon>
        <taxon>organismal metagenomes</taxon>
    </lineage>
</organism>